<dbReference type="Pfam" id="PF00440">
    <property type="entry name" value="TetR_N"/>
    <property type="match status" value="1"/>
</dbReference>
<dbReference type="PANTHER" id="PTHR30055:SF234">
    <property type="entry name" value="HTH-TYPE TRANSCRIPTIONAL REGULATOR BETI"/>
    <property type="match status" value="1"/>
</dbReference>
<dbReference type="Proteomes" id="UP000399805">
    <property type="component" value="Unassembled WGS sequence"/>
</dbReference>
<dbReference type="PROSITE" id="PS50977">
    <property type="entry name" value="HTH_TETR_2"/>
    <property type="match status" value="1"/>
</dbReference>
<dbReference type="GO" id="GO:0000976">
    <property type="term" value="F:transcription cis-regulatory region binding"/>
    <property type="evidence" value="ECO:0007669"/>
    <property type="project" value="TreeGrafter"/>
</dbReference>
<keyword evidence="7" id="KW-1185">Reference proteome</keyword>
<evidence type="ECO:0000256" key="1">
    <source>
        <dbReference type="ARBA" id="ARBA00023015"/>
    </source>
</evidence>
<dbReference type="InterPro" id="IPR050109">
    <property type="entry name" value="HTH-type_TetR-like_transc_reg"/>
</dbReference>
<keyword evidence="2 4" id="KW-0238">DNA-binding</keyword>
<dbReference type="InterPro" id="IPR009057">
    <property type="entry name" value="Homeodomain-like_sf"/>
</dbReference>
<accession>A0A6I8LGV0</accession>
<organism evidence="6 7">
    <name type="scientific">Amycolatopsis camponoti</name>
    <dbReference type="NCBI Taxonomy" id="2606593"/>
    <lineage>
        <taxon>Bacteria</taxon>
        <taxon>Bacillati</taxon>
        <taxon>Actinomycetota</taxon>
        <taxon>Actinomycetes</taxon>
        <taxon>Pseudonocardiales</taxon>
        <taxon>Pseudonocardiaceae</taxon>
        <taxon>Amycolatopsis</taxon>
    </lineage>
</organism>
<evidence type="ECO:0000313" key="7">
    <source>
        <dbReference type="Proteomes" id="UP000399805"/>
    </source>
</evidence>
<dbReference type="Gene3D" id="1.10.357.10">
    <property type="entry name" value="Tetracycline Repressor, domain 2"/>
    <property type="match status" value="1"/>
</dbReference>
<sequence>MTTRTPNPRGHGGRLRAEILAAATALLDAGGDERAVTLRAVARRAGVATPSIYHHFRGPQAIMLALVREAFAELTARLRAAADETGPGPRRQLLAICQAYVTFAHDHPERYRTMFGGLWNPVVTGGEVTAEDLSGLGADAMAVVVDGLTACVATGDCTSTDPAADAIALWLGLHGLAHQRATARIFPWPADLTRRLVVPLAHLVD</sequence>
<keyword evidence="1" id="KW-0805">Transcription regulation</keyword>
<name>A0A6I8LGV0_9PSEU</name>
<dbReference type="EMBL" id="CABVGP010000001">
    <property type="protein sequence ID" value="VVJ16323.1"/>
    <property type="molecule type" value="Genomic_DNA"/>
</dbReference>
<dbReference type="SUPFAM" id="SSF46689">
    <property type="entry name" value="Homeodomain-like"/>
    <property type="match status" value="1"/>
</dbReference>
<feature type="DNA-binding region" description="H-T-H motif" evidence="4">
    <location>
        <begin position="37"/>
        <end position="56"/>
    </location>
</feature>
<gene>
    <name evidence="6" type="ORF">AA23TX_01344</name>
</gene>
<dbReference type="GO" id="GO:0003700">
    <property type="term" value="F:DNA-binding transcription factor activity"/>
    <property type="evidence" value="ECO:0007669"/>
    <property type="project" value="TreeGrafter"/>
</dbReference>
<evidence type="ECO:0000313" key="6">
    <source>
        <dbReference type="EMBL" id="VVJ16323.1"/>
    </source>
</evidence>
<dbReference type="InterPro" id="IPR001647">
    <property type="entry name" value="HTH_TetR"/>
</dbReference>
<dbReference type="InterPro" id="IPR036271">
    <property type="entry name" value="Tet_transcr_reg_TetR-rel_C_sf"/>
</dbReference>
<dbReference type="PANTHER" id="PTHR30055">
    <property type="entry name" value="HTH-TYPE TRANSCRIPTIONAL REGULATOR RUTR"/>
    <property type="match status" value="1"/>
</dbReference>
<dbReference type="Pfam" id="PF13305">
    <property type="entry name" value="TetR_C_33"/>
    <property type="match status" value="1"/>
</dbReference>
<dbReference type="RefSeq" id="WP_155541679.1">
    <property type="nucleotide sequence ID" value="NZ_CABVGP010000001.1"/>
</dbReference>
<dbReference type="SUPFAM" id="SSF48498">
    <property type="entry name" value="Tetracyclin repressor-like, C-terminal domain"/>
    <property type="match status" value="1"/>
</dbReference>
<feature type="domain" description="HTH tetR-type" evidence="5">
    <location>
        <begin position="13"/>
        <end position="74"/>
    </location>
</feature>
<evidence type="ECO:0000256" key="4">
    <source>
        <dbReference type="PROSITE-ProRule" id="PRU00335"/>
    </source>
</evidence>
<evidence type="ECO:0000259" key="5">
    <source>
        <dbReference type="PROSITE" id="PS50977"/>
    </source>
</evidence>
<dbReference type="AlphaFoldDB" id="A0A6I8LGV0"/>
<evidence type="ECO:0000256" key="2">
    <source>
        <dbReference type="ARBA" id="ARBA00023125"/>
    </source>
</evidence>
<evidence type="ECO:0000256" key="3">
    <source>
        <dbReference type="ARBA" id="ARBA00023163"/>
    </source>
</evidence>
<keyword evidence="3" id="KW-0804">Transcription</keyword>
<reference evidence="6 7" key="1">
    <citation type="submission" date="2019-09" db="EMBL/GenBank/DDBJ databases">
        <authorList>
            <person name="Leyn A S."/>
        </authorList>
    </citation>
    <scope>NUCLEOTIDE SEQUENCE [LARGE SCALE GENOMIC DNA]</scope>
    <source>
        <strain evidence="6">AA231_1</strain>
    </source>
</reference>
<protein>
    <submittedName>
        <fullName evidence="6">Transcriptional regulator</fullName>
    </submittedName>
</protein>
<proteinExistence type="predicted"/>
<dbReference type="InterPro" id="IPR025996">
    <property type="entry name" value="MT1864/Rv1816-like_C"/>
</dbReference>